<comment type="caution">
    <text evidence="1">The sequence shown here is derived from an EMBL/GenBank/DDBJ whole genome shotgun (WGS) entry which is preliminary data.</text>
</comment>
<gene>
    <name evidence="1" type="ORF">CR513_43270</name>
</gene>
<protein>
    <recommendedName>
        <fullName evidence="3">Integrase zinc-binding domain-containing protein</fullName>
    </recommendedName>
</protein>
<keyword evidence="2" id="KW-1185">Reference proteome</keyword>
<evidence type="ECO:0000313" key="2">
    <source>
        <dbReference type="Proteomes" id="UP000257109"/>
    </source>
</evidence>
<dbReference type="InterPro" id="IPR043502">
    <property type="entry name" value="DNA/RNA_pol_sf"/>
</dbReference>
<reference evidence="1" key="1">
    <citation type="submission" date="2018-05" db="EMBL/GenBank/DDBJ databases">
        <title>Draft genome of Mucuna pruriens seed.</title>
        <authorList>
            <person name="Nnadi N.E."/>
            <person name="Vos R."/>
            <person name="Hasami M.H."/>
            <person name="Devisetty U.K."/>
            <person name="Aguiy J.C."/>
        </authorList>
    </citation>
    <scope>NUCLEOTIDE SEQUENCE [LARGE SCALE GENOMIC DNA]</scope>
    <source>
        <strain evidence="1">JCA_2017</strain>
    </source>
</reference>
<accession>A0A371FEJ1</accession>
<organism evidence="1 2">
    <name type="scientific">Mucuna pruriens</name>
    <name type="common">Velvet bean</name>
    <name type="synonym">Dolichos pruriens</name>
    <dbReference type="NCBI Taxonomy" id="157652"/>
    <lineage>
        <taxon>Eukaryota</taxon>
        <taxon>Viridiplantae</taxon>
        <taxon>Streptophyta</taxon>
        <taxon>Embryophyta</taxon>
        <taxon>Tracheophyta</taxon>
        <taxon>Spermatophyta</taxon>
        <taxon>Magnoliopsida</taxon>
        <taxon>eudicotyledons</taxon>
        <taxon>Gunneridae</taxon>
        <taxon>Pentapetalae</taxon>
        <taxon>rosids</taxon>
        <taxon>fabids</taxon>
        <taxon>Fabales</taxon>
        <taxon>Fabaceae</taxon>
        <taxon>Papilionoideae</taxon>
        <taxon>50 kb inversion clade</taxon>
        <taxon>NPAAA clade</taxon>
        <taxon>indigoferoid/millettioid clade</taxon>
        <taxon>Phaseoleae</taxon>
        <taxon>Mucuna</taxon>
    </lineage>
</organism>
<name>A0A371FEJ1_MUCPR</name>
<evidence type="ECO:0008006" key="3">
    <source>
        <dbReference type="Google" id="ProtNLM"/>
    </source>
</evidence>
<feature type="non-terminal residue" evidence="1">
    <location>
        <position position="1"/>
    </location>
</feature>
<dbReference type="Gene3D" id="1.10.340.70">
    <property type="match status" value="1"/>
</dbReference>
<dbReference type="EMBL" id="QJKJ01009410">
    <property type="protein sequence ID" value="RDX76705.1"/>
    <property type="molecule type" value="Genomic_DNA"/>
</dbReference>
<dbReference type="SUPFAM" id="SSF56672">
    <property type="entry name" value="DNA/RNA polymerases"/>
    <property type="match status" value="1"/>
</dbReference>
<evidence type="ECO:0000313" key="1">
    <source>
        <dbReference type="EMBL" id="RDX76705.1"/>
    </source>
</evidence>
<proteinExistence type="predicted"/>
<dbReference type="AlphaFoldDB" id="A0A371FEJ1"/>
<sequence length="231" mass="26025">MRLLVVGIIYPISDSQWVSLVQVVPKKSKMTYVRLHPDVVWPMQHSEYIPKVYDQHLLRSLGGLHGSLHGRLHHGIVLGHLVSNRGIEVDKAKVNIIASLPNPASVHEVCSFVGHPCVEVFPRAKEATHVHIDSLSTKLGVSVRAKEFNLEIKDKKGAENVVANHLSRLERGVDPLPIRDEFLEELILCIPDSEIQSVLHFCHSTYRGDHYGLSRIAQKVLDCGFYWPTIF</sequence>
<dbReference type="Proteomes" id="UP000257109">
    <property type="component" value="Unassembled WGS sequence"/>
</dbReference>